<feature type="region of interest" description="Disordered" evidence="1">
    <location>
        <begin position="1804"/>
        <end position="1823"/>
    </location>
</feature>
<feature type="compositionally biased region" description="Polar residues" evidence="1">
    <location>
        <begin position="1778"/>
        <end position="1787"/>
    </location>
</feature>
<feature type="region of interest" description="Disordered" evidence="1">
    <location>
        <begin position="1751"/>
        <end position="1787"/>
    </location>
</feature>
<feature type="compositionally biased region" description="Basic and acidic residues" evidence="1">
    <location>
        <begin position="1091"/>
        <end position="1104"/>
    </location>
</feature>
<sequence length="2161" mass="236912">MAQILDKEVFGLDPPEGATTTDDNEESEISIASGASIKSSKKRKRNRRRKNKSRPVSDNENLSRVASNERISSISQESPVVVTTYVCSSSELDKVRKLIDDNENVPSTACSTLEDDPPTIPEEEDESRCENETRDDNDSIEVVYHPSSTIGSENQEEDLSKIDDSGIEELSENPDQELQMEEDTAQILKSAGIYNPCKPSEEETNVAQDDAKEECAPRIVADEPIVSTDDCQIRTEMKLSELEDLPADVDDLLNFRTIQPLEEMDTKAECDSLSQASSISKKSSKSDAYQSSKGSRQKSLKSDTSNKSKLSETSKASRKSGMSENLSVKSVSQKTHTSQGSKRASSEKSVALDKSSASAGSETLKKAGQKENSIELSEKSASSKRSSKKCLSKVLEDDQMQMSPISASGNSHVSVSHSESEKSSKKCSSKALEEGQMQISPKSVSRNSHVSLSHSKSEKSNRSEHSQHSAISEGRKNEILNSTVEKDNEVETEDEVDEIEDLSIRSTKTIQDNCDHGASPIADLPDAHSENLHSDVEAPIDNDLSELRTEINNSEKSKISQHSQSPHNSEKSSGSKKSASKESPPAPDFTTDQSEVFDKTEDVEYNKNEGKSQAETCSPNDIQRSELVVLDALGVLNSNDFPNLQQQDSADCGDSSSANENDDECSANDQSHISVSRASIKSIESQKSAHSGCSKASRKSCSSRKSDCINEIENAVQHQEQLELEDESQASKNSEKSHSVKSEGSRGSVRSANKIVSRESVRIDLVKSVPDDESQGSQSLSNASSKSGVSKSSRRSNKSSKSVSSKKSSAEADQAGQDKPLQSLLENDIFLENDNSLQTTVLEIPAENFPPHDEDENSERVNDLSQKSDTSQKSFSSSKSASIKQSLSQASKHSRKSNSSTKSNTSRKSAVAFSRDEKHENQSSQSSEAFSIKSNASKSSKKSQKLANATDVDVEDDISGVSASSKQSSKSSKKSELIESVDILNEDELSDQVSVPSASSGSSPKSSKKSTSSGIKPGEADSERDDILSEKSKKSEGSLKSMASEKSVASAKDSAKEEHCLSETSQRSDLSLKSQTSTKSKLAEAFEDEEHLVLSEKKSDHDASNKSCKIILDGKENLIQVKEYTAILTSQNNKHMSASPWDKDPTESDHDSQSTELSEKTAVIYDEEDEDTPVLEGLQNTPGNFSPVNQETYIKHDKDTFLQIISKASSLEQDEAEVNTEDEADDINDISIKSDENFPKAFSTHCNQLNEDNLHITVSGQQENLQVPDESIMATESNPNKLDKIFDVTSDKEQVNEVYANVPSNPEFRHSVNFCKGSAFYCPATLEPFSDFALDPEPETTQDDAQLSSIPDDVSETSVYSLSNEPSSHSAASKKSNHSRASKVSNHSGVSKASNHSGTSSKASNHSGASKVSNHAGASKVSNHSGASKSSNHSSTSKFSKSSKRSTSSRISRSGRISGSEFSEQIEELAEKEIICKEKATDDVPFPAEEIQEPESQSIPLVQRPSTGVSSDFNDQLNKSSIDLIFKTKTVSGNPSSFFTERALETELLANANNEILESVPQREDTSVRIEGTDSTQIQHPVDESCWLSDADNEGREQSVPELGCSEIKLIKTDDIVLNDSMANNNYLQIHDPREEIEAIADKLQSRWYESQGIPQLDLNPRAQPLAETELSLPEESAVTSSTTLLLPQVPFPSVENYEDVSLNPPSPQLHPSSLARIALIKREDPELVAFAQDTVRNVISQARDKVISLENDCQPKTPEASAEESESEVSKPLSDPDGNNLSHNNYQNEQEINSTDIEMMQENYQDSEPDPCTVSNSGYENPEESTAAYFDYDFQTVDQPSMRLVLSSNKATTANLSASSSNASIDSSTEALLRLPQVPNPSVANPDGLQNSSPPINLTGLRRWVGDICSTKEMQDAFCDGKQNLELEPTEMLDKQSVSGVPSVSYSANYSETYDFPDVPDDEIDVEDVEPLEADVSEQESEEEKRKPKEEKMLKELFRDDSSLMHEMEATSIPQPPHWVIDPKVIEDAITESDMTEDREPEKTSFIQSIFNCFGKKHRSKKSKEDCNVYMTPDNPQQQKTSGRATSRTCTTPCMQSASLTELNNSIFVGAFVVFKFQFYILEKTTIETRLPTKHGFWVDDYTRRAVEIDCVILFQRSPT</sequence>
<feature type="compositionally biased region" description="Polar residues" evidence="1">
    <location>
        <begin position="400"/>
        <end position="410"/>
    </location>
</feature>
<feature type="compositionally biased region" description="Acidic residues" evidence="1">
    <location>
        <begin position="490"/>
        <end position="501"/>
    </location>
</feature>
<feature type="compositionally biased region" description="Basic and acidic residues" evidence="1">
    <location>
        <begin position="128"/>
        <end position="137"/>
    </location>
</feature>
<feature type="compositionally biased region" description="Basic and acidic residues" evidence="1">
    <location>
        <begin position="545"/>
        <end position="558"/>
    </location>
</feature>
<feature type="region of interest" description="Disordered" evidence="1">
    <location>
        <begin position="1972"/>
        <end position="1992"/>
    </location>
</feature>
<feature type="compositionally biased region" description="Low complexity" evidence="1">
    <location>
        <begin position="29"/>
        <end position="38"/>
    </location>
</feature>
<feature type="compositionally biased region" description="Basic residues" evidence="1">
    <location>
        <begin position="39"/>
        <end position="53"/>
    </location>
</feature>
<feature type="compositionally biased region" description="Low complexity" evidence="1">
    <location>
        <begin position="571"/>
        <end position="583"/>
    </location>
</feature>
<feature type="compositionally biased region" description="Basic and acidic residues" evidence="1">
    <location>
        <begin position="756"/>
        <end position="765"/>
    </location>
</feature>
<name>A0A8J2L9N1_9HEXA</name>
<feature type="compositionally biased region" description="Polar residues" evidence="1">
    <location>
        <begin position="667"/>
        <end position="689"/>
    </location>
</feature>
<feature type="region of interest" description="Disordered" evidence="1">
    <location>
        <begin position="1332"/>
        <end position="1464"/>
    </location>
</feature>
<feature type="region of interest" description="Disordered" evidence="1">
    <location>
        <begin position="1130"/>
        <end position="1189"/>
    </location>
</feature>
<feature type="compositionally biased region" description="Polar residues" evidence="1">
    <location>
        <begin position="638"/>
        <end position="659"/>
    </location>
</feature>
<feature type="compositionally biased region" description="Polar residues" evidence="1">
    <location>
        <begin position="1384"/>
        <end position="1413"/>
    </location>
</feature>
<feature type="compositionally biased region" description="Polar residues" evidence="1">
    <location>
        <begin position="437"/>
        <end position="454"/>
    </location>
</feature>
<dbReference type="Proteomes" id="UP000708208">
    <property type="component" value="Unassembled WGS sequence"/>
</dbReference>
<reference evidence="2" key="1">
    <citation type="submission" date="2021-06" db="EMBL/GenBank/DDBJ databases">
        <authorList>
            <person name="Hodson N. C."/>
            <person name="Mongue J. A."/>
            <person name="Jaron S. K."/>
        </authorList>
    </citation>
    <scope>NUCLEOTIDE SEQUENCE</scope>
</reference>
<feature type="compositionally biased region" description="Basic and acidic residues" evidence="1">
    <location>
        <begin position="525"/>
        <end position="536"/>
    </location>
</feature>
<comment type="caution">
    <text evidence="2">The sequence shown here is derived from an EMBL/GenBank/DDBJ whole genome shotgun (WGS) entry which is preliminary data.</text>
</comment>
<feature type="compositionally biased region" description="Basic and acidic residues" evidence="1">
    <location>
        <begin position="455"/>
        <end position="489"/>
    </location>
</feature>
<feature type="region of interest" description="Disordered" evidence="1">
    <location>
        <begin position="638"/>
        <end position="703"/>
    </location>
</feature>
<feature type="compositionally biased region" description="Low complexity" evidence="1">
    <location>
        <begin position="994"/>
        <end position="1017"/>
    </location>
</feature>
<evidence type="ECO:0000313" key="3">
    <source>
        <dbReference type="Proteomes" id="UP000708208"/>
    </source>
</evidence>
<evidence type="ECO:0000256" key="1">
    <source>
        <dbReference type="SAM" id="MobiDB-lite"/>
    </source>
</evidence>
<proteinExistence type="predicted"/>
<feature type="compositionally biased region" description="Basic and acidic residues" evidence="1">
    <location>
        <begin position="363"/>
        <end position="378"/>
    </location>
</feature>
<feature type="compositionally biased region" description="Basic and acidic residues" evidence="1">
    <location>
        <begin position="1018"/>
        <end position="1037"/>
    </location>
</feature>
<feature type="compositionally biased region" description="Acidic residues" evidence="1">
    <location>
        <begin position="1972"/>
        <end position="1983"/>
    </location>
</feature>
<feature type="compositionally biased region" description="Low complexity" evidence="1">
    <location>
        <begin position="1422"/>
        <end position="1463"/>
    </location>
</feature>
<feature type="compositionally biased region" description="Low complexity" evidence="1">
    <location>
        <begin position="865"/>
        <end position="909"/>
    </location>
</feature>
<feature type="region of interest" description="Disordered" evidence="1">
    <location>
        <begin position="841"/>
        <end position="1105"/>
    </location>
</feature>
<feature type="region of interest" description="Disordered" evidence="1">
    <location>
        <begin position="263"/>
        <end position="622"/>
    </location>
</feature>
<feature type="region of interest" description="Disordered" evidence="1">
    <location>
        <begin position="1"/>
        <end position="80"/>
    </location>
</feature>
<keyword evidence="3" id="KW-1185">Reference proteome</keyword>
<feature type="compositionally biased region" description="Polar residues" evidence="1">
    <location>
        <begin position="313"/>
        <end position="343"/>
    </location>
</feature>
<gene>
    <name evidence="2" type="ORF">AFUS01_LOCUS29024</name>
</gene>
<protein>
    <submittedName>
        <fullName evidence="2">Uncharacterized protein</fullName>
    </submittedName>
</protein>
<feature type="region of interest" description="Disordered" evidence="1">
    <location>
        <begin position="1488"/>
        <end position="1514"/>
    </location>
</feature>
<feature type="compositionally biased region" description="Basic and acidic residues" evidence="1">
    <location>
        <begin position="1141"/>
        <end position="1159"/>
    </location>
</feature>
<accession>A0A8J2L9N1</accession>
<feature type="compositionally biased region" description="Polar residues" evidence="1">
    <location>
        <begin position="1178"/>
        <end position="1189"/>
    </location>
</feature>
<feature type="compositionally biased region" description="Low complexity" evidence="1">
    <location>
        <begin position="775"/>
        <end position="791"/>
    </location>
</feature>
<evidence type="ECO:0000313" key="2">
    <source>
        <dbReference type="EMBL" id="CAG7818524.1"/>
    </source>
</evidence>
<feature type="compositionally biased region" description="Basic and acidic residues" evidence="1">
    <location>
        <begin position="300"/>
        <end position="312"/>
    </location>
</feature>
<feature type="compositionally biased region" description="Basic and acidic residues" evidence="1">
    <location>
        <begin position="733"/>
        <end position="744"/>
    </location>
</feature>
<feature type="region of interest" description="Disordered" evidence="1">
    <location>
        <begin position="718"/>
        <end position="827"/>
    </location>
</feature>
<organism evidence="2 3">
    <name type="scientific">Allacma fusca</name>
    <dbReference type="NCBI Taxonomy" id="39272"/>
    <lineage>
        <taxon>Eukaryota</taxon>
        <taxon>Metazoa</taxon>
        <taxon>Ecdysozoa</taxon>
        <taxon>Arthropoda</taxon>
        <taxon>Hexapoda</taxon>
        <taxon>Collembola</taxon>
        <taxon>Symphypleona</taxon>
        <taxon>Sminthuridae</taxon>
        <taxon>Allacma</taxon>
    </lineage>
</organism>
<feature type="compositionally biased region" description="Basic and acidic residues" evidence="1">
    <location>
        <begin position="596"/>
        <end position="612"/>
    </location>
</feature>
<feature type="region of interest" description="Disordered" evidence="1">
    <location>
        <begin position="98"/>
        <end position="166"/>
    </location>
</feature>
<feature type="compositionally biased region" description="Polar residues" evidence="1">
    <location>
        <begin position="613"/>
        <end position="622"/>
    </location>
</feature>
<feature type="compositionally biased region" description="Acidic residues" evidence="1">
    <location>
        <begin position="113"/>
        <end position="127"/>
    </location>
</feature>
<feature type="compositionally biased region" description="Polar residues" evidence="1">
    <location>
        <begin position="1356"/>
        <end position="1366"/>
    </location>
</feature>
<feature type="compositionally biased region" description="Polar residues" evidence="1">
    <location>
        <begin position="56"/>
        <end position="78"/>
    </location>
</feature>
<dbReference type="EMBL" id="CAJVCH010422933">
    <property type="protein sequence ID" value="CAG7818524.1"/>
    <property type="molecule type" value="Genomic_DNA"/>
</dbReference>
<feature type="compositionally biased region" description="Basic and acidic residues" evidence="1">
    <location>
        <begin position="1"/>
        <end position="10"/>
    </location>
</feature>
<feature type="compositionally biased region" description="Low complexity" evidence="1">
    <location>
        <begin position="272"/>
        <end position="281"/>
    </location>
</feature>
<feature type="compositionally biased region" description="Low complexity" evidence="1">
    <location>
        <begin position="1068"/>
        <end position="1080"/>
    </location>
</feature>
<feature type="compositionally biased region" description="Polar residues" evidence="1">
    <location>
        <begin position="1494"/>
        <end position="1514"/>
    </location>
</feature>